<keyword evidence="1" id="KW-0812">Transmembrane</keyword>
<name>A0ABU3BCB3_9GAMM</name>
<evidence type="ECO:0000313" key="2">
    <source>
        <dbReference type="EMBL" id="MDT0618616.1"/>
    </source>
</evidence>
<evidence type="ECO:0000313" key="3">
    <source>
        <dbReference type="Proteomes" id="UP001259982"/>
    </source>
</evidence>
<dbReference type="RefSeq" id="WP_311658773.1">
    <property type="nucleotide sequence ID" value="NZ_JAVRHY010000006.1"/>
</dbReference>
<dbReference type="Pfam" id="PF04143">
    <property type="entry name" value="Sulf_transp"/>
    <property type="match status" value="1"/>
</dbReference>
<keyword evidence="3" id="KW-1185">Reference proteome</keyword>
<proteinExistence type="predicted"/>
<sequence>MAILVAVALLAFVMGVAIQRGTTCAVLAVEELLRHRRADRFLGFFECGLWAALSLSVLGAQPASALFESPLLSLLGGACLFGLGATLNGACAFGTIARLGNGRLEYLLTAATAWMVIAAISSLGWSRVPDPNALSNGVMAAALAVGLLVSVMLVRWRVRRRRLRSFVTLGALMAIIGVAGAMLAVIHQPWPWMNTLAALPDVGMASAVGLLALIFGAMASGVVGGQFRVSAPSATAIVRRIGGGALMGAGTALVPGGNDALILYGIPQGDARALGAYLVMLSTIAAALIITGGLPSAWRARGA</sequence>
<feature type="transmembrane region" description="Helical" evidence="1">
    <location>
        <begin position="202"/>
        <end position="225"/>
    </location>
</feature>
<gene>
    <name evidence="2" type="ORF">RM531_09000</name>
</gene>
<organism evidence="2 3">
    <name type="scientific">Spectribacter acetivorans</name>
    <dbReference type="NCBI Taxonomy" id="3075603"/>
    <lineage>
        <taxon>Bacteria</taxon>
        <taxon>Pseudomonadati</taxon>
        <taxon>Pseudomonadota</taxon>
        <taxon>Gammaproteobacteria</taxon>
        <taxon>Salinisphaerales</taxon>
        <taxon>Salinisphaeraceae</taxon>
        <taxon>Spectribacter</taxon>
    </lineage>
</organism>
<keyword evidence="1" id="KW-0472">Membrane</keyword>
<protein>
    <submittedName>
        <fullName evidence="2">YeeE/YedE thiosulfate transporter family protein</fullName>
    </submittedName>
</protein>
<comment type="caution">
    <text evidence="2">The sequence shown here is derived from an EMBL/GenBank/DDBJ whole genome shotgun (WGS) entry which is preliminary data.</text>
</comment>
<feature type="transmembrane region" description="Helical" evidence="1">
    <location>
        <begin position="166"/>
        <end position="190"/>
    </location>
</feature>
<reference evidence="2 3" key="1">
    <citation type="submission" date="2023-09" db="EMBL/GenBank/DDBJ databases">
        <authorList>
            <person name="Rey-Velasco X."/>
        </authorList>
    </citation>
    <scope>NUCLEOTIDE SEQUENCE [LARGE SCALE GENOMIC DNA]</scope>
    <source>
        <strain evidence="2 3">P385</strain>
    </source>
</reference>
<accession>A0ABU3BCB3</accession>
<evidence type="ECO:0000256" key="1">
    <source>
        <dbReference type="SAM" id="Phobius"/>
    </source>
</evidence>
<feature type="transmembrane region" description="Helical" evidence="1">
    <location>
        <begin position="72"/>
        <end position="94"/>
    </location>
</feature>
<feature type="transmembrane region" description="Helical" evidence="1">
    <location>
        <begin position="137"/>
        <end position="154"/>
    </location>
</feature>
<feature type="transmembrane region" description="Helical" evidence="1">
    <location>
        <begin position="274"/>
        <end position="298"/>
    </location>
</feature>
<feature type="transmembrane region" description="Helical" evidence="1">
    <location>
        <begin position="41"/>
        <end position="60"/>
    </location>
</feature>
<feature type="transmembrane region" description="Helical" evidence="1">
    <location>
        <begin position="106"/>
        <end position="125"/>
    </location>
</feature>
<keyword evidence="1" id="KW-1133">Transmembrane helix</keyword>
<dbReference type="EMBL" id="JAVRHY010000006">
    <property type="protein sequence ID" value="MDT0618616.1"/>
    <property type="molecule type" value="Genomic_DNA"/>
</dbReference>
<dbReference type="InterPro" id="IPR007272">
    <property type="entry name" value="Sulf_transp_TsuA/YedE"/>
</dbReference>
<dbReference type="Proteomes" id="UP001259982">
    <property type="component" value="Unassembled WGS sequence"/>
</dbReference>
<feature type="transmembrane region" description="Helical" evidence="1">
    <location>
        <begin position="6"/>
        <end position="29"/>
    </location>
</feature>